<dbReference type="InterPro" id="IPR001764">
    <property type="entry name" value="Glyco_hydro_3_N"/>
</dbReference>
<dbReference type="GO" id="GO:0009254">
    <property type="term" value="P:peptidoglycan turnover"/>
    <property type="evidence" value="ECO:0007669"/>
    <property type="project" value="TreeGrafter"/>
</dbReference>
<name>A0A9D1JBM5_9FIRM</name>
<comment type="caution">
    <text evidence="7">The sequence shown here is derived from an EMBL/GenBank/DDBJ whole genome shotgun (WGS) entry which is preliminary data.</text>
</comment>
<dbReference type="EC" id="3.2.1.52" evidence="3"/>
<gene>
    <name evidence="7" type="ORF">IAA55_09610</name>
</gene>
<evidence type="ECO:0000313" key="8">
    <source>
        <dbReference type="Proteomes" id="UP000823912"/>
    </source>
</evidence>
<sequence>MSVDLTVPPFCLDEEQQKWVTDTLASMTLEEKVGQLFCPAMSSFSKKTISHMTDDLHIGSIMIRPFPVKGLQEKIRSLQNASKLPMLISANLENGGCGAINEGTNFAMPMGATATGDMVNGYRLGKISCQEAASVGVNWGFAPIVDIDNNYRNPITNIRAFSSDKDQVLTMARGYIRGAEEAGVAATIKHFPGDGCDERDQHLLVSVNDRSAEEWMDSYGMIYQNLIHEGARSVMIGHIAQPAMARAINPDISKEEAFLPASQSETLLTGLLREKLGFNGLVVTDSTLMVGYMQCMPRRAAIPESIRCGCDMILFNRSIDEDVEYMKQGIADGRLSMERVDEAVTRVLATKAALNLHKKKQDGSIVPSVDPMSIIGSQETKDWTRECADKAITLVKDNRHLLPLSPGKTKRIYLNVIENYVSNKSPFAANIKERLEKEGFAVTLRKRKMDLNMDLLNKGIPTPTLLKVMKEIQANTRDFVSQYDMCMIVLNMETVSNATVVRVNWKVMFGLGNDIPWYAGEMPLVVVSTANPYHLLDIPMAHTYINAYTGTQVVLDALFDKLMGRSAFKGVSPVDPFCGHEDTTL</sequence>
<accession>A0A9D1JBM5</accession>
<feature type="domain" description="Glycoside hydrolase family 3 N-terminal" evidence="6">
    <location>
        <begin position="28"/>
        <end position="348"/>
    </location>
</feature>
<dbReference type="SUPFAM" id="SSF51445">
    <property type="entry name" value="(Trans)glycosidases"/>
    <property type="match status" value="1"/>
</dbReference>
<dbReference type="EMBL" id="DVHM01000160">
    <property type="protein sequence ID" value="HIR71523.1"/>
    <property type="molecule type" value="Genomic_DNA"/>
</dbReference>
<dbReference type="Proteomes" id="UP000823912">
    <property type="component" value="Unassembled WGS sequence"/>
</dbReference>
<evidence type="ECO:0000256" key="5">
    <source>
        <dbReference type="ARBA" id="ARBA00023295"/>
    </source>
</evidence>
<dbReference type="PANTHER" id="PTHR30480">
    <property type="entry name" value="BETA-HEXOSAMINIDASE-RELATED"/>
    <property type="match status" value="1"/>
</dbReference>
<dbReference type="InterPro" id="IPR017853">
    <property type="entry name" value="GH"/>
</dbReference>
<dbReference type="PANTHER" id="PTHR30480:SF13">
    <property type="entry name" value="BETA-HEXOSAMINIDASE"/>
    <property type="match status" value="1"/>
</dbReference>
<dbReference type="InterPro" id="IPR050226">
    <property type="entry name" value="NagZ_Beta-hexosaminidase"/>
</dbReference>
<reference evidence="7" key="1">
    <citation type="submission" date="2020-10" db="EMBL/GenBank/DDBJ databases">
        <authorList>
            <person name="Gilroy R."/>
        </authorList>
    </citation>
    <scope>NUCLEOTIDE SEQUENCE</scope>
    <source>
        <strain evidence="7">ChiSjej5B23-6657</strain>
    </source>
</reference>
<dbReference type="GO" id="GO:0005975">
    <property type="term" value="P:carbohydrate metabolic process"/>
    <property type="evidence" value="ECO:0007669"/>
    <property type="project" value="InterPro"/>
</dbReference>
<dbReference type="Pfam" id="PF00933">
    <property type="entry name" value="Glyco_hydro_3"/>
    <property type="match status" value="1"/>
</dbReference>
<dbReference type="Gene3D" id="3.40.50.1700">
    <property type="entry name" value="Glycoside hydrolase family 3 C-terminal domain"/>
    <property type="match status" value="1"/>
</dbReference>
<keyword evidence="4 7" id="KW-0378">Hydrolase</keyword>
<organism evidence="7 8">
    <name type="scientific">Candidatus Pullilachnospira gallistercoris</name>
    <dbReference type="NCBI Taxonomy" id="2840911"/>
    <lineage>
        <taxon>Bacteria</taxon>
        <taxon>Bacillati</taxon>
        <taxon>Bacillota</taxon>
        <taxon>Clostridia</taxon>
        <taxon>Lachnospirales</taxon>
        <taxon>Lachnospiraceae</taxon>
        <taxon>Lachnospiraceae incertae sedis</taxon>
        <taxon>Candidatus Pullilachnospira</taxon>
    </lineage>
</organism>
<dbReference type="GO" id="GO:0004563">
    <property type="term" value="F:beta-N-acetylhexosaminidase activity"/>
    <property type="evidence" value="ECO:0007669"/>
    <property type="project" value="UniProtKB-EC"/>
</dbReference>
<evidence type="ECO:0000256" key="1">
    <source>
        <dbReference type="ARBA" id="ARBA00001231"/>
    </source>
</evidence>
<evidence type="ECO:0000313" key="7">
    <source>
        <dbReference type="EMBL" id="HIR71523.1"/>
    </source>
</evidence>
<comment type="similarity">
    <text evidence="2">Belongs to the glycosyl hydrolase 3 family.</text>
</comment>
<evidence type="ECO:0000259" key="6">
    <source>
        <dbReference type="Pfam" id="PF00933"/>
    </source>
</evidence>
<proteinExistence type="inferred from homology"/>
<dbReference type="AlphaFoldDB" id="A0A9D1JBM5"/>
<dbReference type="InterPro" id="IPR036962">
    <property type="entry name" value="Glyco_hydro_3_N_sf"/>
</dbReference>
<comment type="catalytic activity">
    <reaction evidence="1">
        <text>Hydrolysis of terminal non-reducing N-acetyl-D-hexosamine residues in N-acetyl-beta-D-hexosaminides.</text>
        <dbReference type="EC" id="3.2.1.52"/>
    </reaction>
</comment>
<protein>
    <recommendedName>
        <fullName evidence="3">beta-N-acetylhexosaminidase</fullName>
        <ecNumber evidence="3">3.2.1.52</ecNumber>
    </recommendedName>
</protein>
<evidence type="ECO:0000256" key="2">
    <source>
        <dbReference type="ARBA" id="ARBA00005336"/>
    </source>
</evidence>
<keyword evidence="5" id="KW-0326">Glycosidase</keyword>
<reference evidence="7" key="2">
    <citation type="journal article" date="2021" name="PeerJ">
        <title>Extensive microbial diversity within the chicken gut microbiome revealed by metagenomics and culture.</title>
        <authorList>
            <person name="Gilroy R."/>
            <person name="Ravi A."/>
            <person name="Getino M."/>
            <person name="Pursley I."/>
            <person name="Horton D.L."/>
            <person name="Alikhan N.F."/>
            <person name="Baker D."/>
            <person name="Gharbi K."/>
            <person name="Hall N."/>
            <person name="Watson M."/>
            <person name="Adriaenssens E.M."/>
            <person name="Foster-Nyarko E."/>
            <person name="Jarju S."/>
            <person name="Secka A."/>
            <person name="Antonio M."/>
            <person name="Oren A."/>
            <person name="Chaudhuri R.R."/>
            <person name="La Ragione R."/>
            <person name="Hildebrand F."/>
            <person name="Pallen M.J."/>
        </authorList>
    </citation>
    <scope>NUCLEOTIDE SEQUENCE</scope>
    <source>
        <strain evidence="7">ChiSjej5B23-6657</strain>
    </source>
</reference>
<evidence type="ECO:0000256" key="3">
    <source>
        <dbReference type="ARBA" id="ARBA00012663"/>
    </source>
</evidence>
<evidence type="ECO:0000256" key="4">
    <source>
        <dbReference type="ARBA" id="ARBA00022801"/>
    </source>
</evidence>
<dbReference type="Gene3D" id="3.20.20.300">
    <property type="entry name" value="Glycoside hydrolase, family 3, N-terminal domain"/>
    <property type="match status" value="1"/>
</dbReference>
<dbReference type="InterPro" id="IPR036881">
    <property type="entry name" value="Glyco_hydro_3_C_sf"/>
</dbReference>